<accession>A0AAD7F0G8</accession>
<dbReference type="GO" id="GO:0019369">
    <property type="term" value="P:arachidonate metabolic process"/>
    <property type="evidence" value="ECO:0007669"/>
    <property type="project" value="TreeGrafter"/>
</dbReference>
<sequence length="420" mass="47437">MSVEDSKKAYGQLIKEVFSDVKFHRSDGEFKASKLEKVIKQIMKTYSTSHNPEDKLEDIQDNREVAASHREPPGGSNGMRCGVATARPVAVGFGVFALIRRAWKPPAEPPNAVATPLRMPLEPPGGSRWLWWLPATSLMHAKSMDCTIWQAARATSATPTFCKQIKIGLSGIEEAFVDGGIGHNNPTASLVSETKILFPHHQIASIISLGTGQPHTISIPKPSLLNHFLSLDAVKAIQGIATDCEKEHQSFAHHFERISNLYFRFNVEEGMQNIQLNQWERFGDVAANTRQIQGNIYRLSQSQINWPMQQRVFQTGSERFLLVVLLPYQLPLKLAHLKWLLPDVHLPLRYFRAGKPFLQKWMITFQRTLKRDIFTKQFFINAGSLQMDGYIAQRVVEGSLDSFDFFDFIVKDVVPEMGHG</sequence>
<keyword evidence="2" id="KW-0442">Lipid degradation</keyword>
<dbReference type="PANTHER" id="PTHR24185:SF1">
    <property type="entry name" value="CALCIUM-INDEPENDENT PHOSPHOLIPASE A2-GAMMA"/>
    <property type="match status" value="1"/>
</dbReference>
<evidence type="ECO:0008006" key="5">
    <source>
        <dbReference type="Google" id="ProtNLM"/>
    </source>
</evidence>
<dbReference type="GO" id="GO:0016020">
    <property type="term" value="C:membrane"/>
    <property type="evidence" value="ECO:0007669"/>
    <property type="project" value="TreeGrafter"/>
</dbReference>
<dbReference type="InterPro" id="IPR016035">
    <property type="entry name" value="Acyl_Trfase/lysoPLipase"/>
</dbReference>
<gene>
    <name evidence="3" type="ORF">DFH08DRAFT_1042882</name>
</gene>
<evidence type="ECO:0000256" key="2">
    <source>
        <dbReference type="ARBA" id="ARBA00022963"/>
    </source>
</evidence>
<dbReference type="SUPFAM" id="SSF52151">
    <property type="entry name" value="FabD/lysophospholipase-like"/>
    <property type="match status" value="1"/>
</dbReference>
<evidence type="ECO:0000313" key="4">
    <source>
        <dbReference type="Proteomes" id="UP001218218"/>
    </source>
</evidence>
<dbReference type="PANTHER" id="PTHR24185">
    <property type="entry name" value="CALCIUM-INDEPENDENT PHOSPHOLIPASE A2-GAMMA"/>
    <property type="match status" value="1"/>
</dbReference>
<evidence type="ECO:0000256" key="1">
    <source>
        <dbReference type="ARBA" id="ARBA00022801"/>
    </source>
</evidence>
<dbReference type="Gene3D" id="3.40.1090.10">
    <property type="entry name" value="Cytosolic phospholipase A2 catalytic domain"/>
    <property type="match status" value="1"/>
</dbReference>
<name>A0AAD7F0G8_9AGAR</name>
<dbReference type="GO" id="GO:0016042">
    <property type="term" value="P:lipid catabolic process"/>
    <property type="evidence" value="ECO:0007669"/>
    <property type="project" value="UniProtKB-KW"/>
</dbReference>
<organism evidence="3 4">
    <name type="scientific">Mycena albidolilacea</name>
    <dbReference type="NCBI Taxonomy" id="1033008"/>
    <lineage>
        <taxon>Eukaryota</taxon>
        <taxon>Fungi</taxon>
        <taxon>Dikarya</taxon>
        <taxon>Basidiomycota</taxon>
        <taxon>Agaricomycotina</taxon>
        <taxon>Agaricomycetes</taxon>
        <taxon>Agaricomycetidae</taxon>
        <taxon>Agaricales</taxon>
        <taxon>Marasmiineae</taxon>
        <taxon>Mycenaceae</taxon>
        <taxon>Mycena</taxon>
    </lineage>
</organism>
<dbReference type="AlphaFoldDB" id="A0AAD7F0G8"/>
<evidence type="ECO:0000313" key="3">
    <source>
        <dbReference type="EMBL" id="KAJ7358076.1"/>
    </source>
</evidence>
<dbReference type="Proteomes" id="UP001218218">
    <property type="component" value="Unassembled WGS sequence"/>
</dbReference>
<keyword evidence="2" id="KW-0443">Lipid metabolism</keyword>
<dbReference type="GO" id="GO:0047499">
    <property type="term" value="F:calcium-independent phospholipase A2 activity"/>
    <property type="evidence" value="ECO:0007669"/>
    <property type="project" value="TreeGrafter"/>
</dbReference>
<keyword evidence="1" id="KW-0378">Hydrolase</keyword>
<proteinExistence type="predicted"/>
<dbReference type="EMBL" id="JARIHO010000007">
    <property type="protein sequence ID" value="KAJ7358076.1"/>
    <property type="molecule type" value="Genomic_DNA"/>
</dbReference>
<comment type="caution">
    <text evidence="3">The sequence shown here is derived from an EMBL/GenBank/DDBJ whole genome shotgun (WGS) entry which is preliminary data.</text>
</comment>
<reference evidence="3" key="1">
    <citation type="submission" date="2023-03" db="EMBL/GenBank/DDBJ databases">
        <title>Massive genome expansion in bonnet fungi (Mycena s.s.) driven by repeated elements and novel gene families across ecological guilds.</title>
        <authorList>
            <consortium name="Lawrence Berkeley National Laboratory"/>
            <person name="Harder C.B."/>
            <person name="Miyauchi S."/>
            <person name="Viragh M."/>
            <person name="Kuo A."/>
            <person name="Thoen E."/>
            <person name="Andreopoulos B."/>
            <person name="Lu D."/>
            <person name="Skrede I."/>
            <person name="Drula E."/>
            <person name="Henrissat B."/>
            <person name="Morin E."/>
            <person name="Kohler A."/>
            <person name="Barry K."/>
            <person name="LaButti K."/>
            <person name="Morin E."/>
            <person name="Salamov A."/>
            <person name="Lipzen A."/>
            <person name="Mereny Z."/>
            <person name="Hegedus B."/>
            <person name="Baldrian P."/>
            <person name="Stursova M."/>
            <person name="Weitz H."/>
            <person name="Taylor A."/>
            <person name="Grigoriev I.V."/>
            <person name="Nagy L.G."/>
            <person name="Martin F."/>
            <person name="Kauserud H."/>
        </authorList>
    </citation>
    <scope>NUCLEOTIDE SEQUENCE</scope>
    <source>
        <strain evidence="3">CBHHK002</strain>
    </source>
</reference>
<keyword evidence="4" id="KW-1185">Reference proteome</keyword>
<protein>
    <recommendedName>
        <fullName evidence="5">PNPLA domain-containing protein</fullName>
    </recommendedName>
</protein>